<gene>
    <name evidence="1" type="ORF">PAN0_007d3265</name>
</gene>
<accession>A0A081CEF2</accession>
<evidence type="ECO:0000313" key="1">
    <source>
        <dbReference type="EMBL" id="GAK65048.1"/>
    </source>
</evidence>
<dbReference type="EMBL" id="DF830074">
    <property type="protein sequence ID" value="GAK65048.1"/>
    <property type="molecule type" value="Genomic_DNA"/>
</dbReference>
<dbReference type="RefSeq" id="XP_014656835.1">
    <property type="nucleotide sequence ID" value="XM_014801349.1"/>
</dbReference>
<dbReference type="GeneID" id="26304143"/>
<name>A0A081CEF2_PSEA2</name>
<protein>
    <submittedName>
        <fullName evidence="1">Uncharacterized protein</fullName>
    </submittedName>
</protein>
<keyword evidence="2" id="KW-1185">Reference proteome</keyword>
<dbReference type="AlphaFoldDB" id="A0A081CEF2"/>
<evidence type="ECO:0000313" key="2">
    <source>
        <dbReference type="Proteomes" id="UP000053758"/>
    </source>
</evidence>
<reference evidence="2" key="1">
    <citation type="journal article" date="2014" name="Genome Announc.">
        <title>Draft Genome Sequence of the Yeast Pseudozyma antarctica Type Strain JCM10317, a Producer of the Glycolipid Biosurfactants, Mannosylerythritol Lipids.</title>
        <authorList>
            <person name="Saika A."/>
            <person name="Koike H."/>
            <person name="Hori T."/>
            <person name="Fukuoka T."/>
            <person name="Sato S."/>
            <person name="Habe H."/>
            <person name="Kitamoto D."/>
            <person name="Morita T."/>
        </authorList>
    </citation>
    <scope>NUCLEOTIDE SEQUENCE [LARGE SCALE GENOMIC DNA]</scope>
    <source>
        <strain evidence="2">JCM 10317</strain>
    </source>
</reference>
<dbReference type="HOGENOM" id="CLU_2183614_0_0_1"/>
<sequence length="109" mass="11654">MSSTDLLSVDVSKGQYLDKGDANVGRKGAARGDGAAQQRDMRRTTNHRVRRSVRFPSTLDPGARASTCALHLINLHASGKSAGPVSLCRWDLGSEFRSGDFSPPGASWP</sequence>
<organism evidence="1 2">
    <name type="scientific">Pseudozyma antarctica</name>
    <name type="common">Yeast</name>
    <name type="synonym">Candida antarctica</name>
    <dbReference type="NCBI Taxonomy" id="84753"/>
    <lineage>
        <taxon>Eukaryota</taxon>
        <taxon>Fungi</taxon>
        <taxon>Dikarya</taxon>
        <taxon>Basidiomycota</taxon>
        <taxon>Ustilaginomycotina</taxon>
        <taxon>Ustilaginomycetes</taxon>
        <taxon>Ustilaginales</taxon>
        <taxon>Ustilaginaceae</taxon>
        <taxon>Moesziomyces</taxon>
    </lineage>
</organism>
<dbReference type="Proteomes" id="UP000053758">
    <property type="component" value="Unassembled WGS sequence"/>
</dbReference>
<proteinExistence type="predicted"/>